<dbReference type="InterPro" id="IPR036390">
    <property type="entry name" value="WH_DNA-bd_sf"/>
</dbReference>
<dbReference type="PANTHER" id="PTHR33202">
    <property type="entry name" value="ZINC UPTAKE REGULATION PROTEIN"/>
    <property type="match status" value="1"/>
</dbReference>
<dbReference type="InterPro" id="IPR036388">
    <property type="entry name" value="WH-like_DNA-bd_sf"/>
</dbReference>
<evidence type="ECO:0000256" key="2">
    <source>
        <dbReference type="ARBA" id="ARBA00022491"/>
    </source>
</evidence>
<dbReference type="CDD" id="cd07153">
    <property type="entry name" value="Fur_like"/>
    <property type="match status" value="1"/>
</dbReference>
<evidence type="ECO:0000313" key="9">
    <source>
        <dbReference type="Proteomes" id="UP001634747"/>
    </source>
</evidence>
<keyword evidence="2" id="KW-0678">Repressor</keyword>
<comment type="caution">
    <text evidence="8">The sequence shown here is derived from an EMBL/GenBank/DDBJ whole genome shotgun (WGS) entry which is preliminary data.</text>
</comment>
<evidence type="ECO:0000256" key="4">
    <source>
        <dbReference type="ARBA" id="ARBA00023015"/>
    </source>
</evidence>
<evidence type="ECO:0000256" key="3">
    <source>
        <dbReference type="ARBA" id="ARBA00022833"/>
    </source>
</evidence>
<dbReference type="EMBL" id="JBJYXY010000001">
    <property type="protein sequence ID" value="MFN2974354.1"/>
    <property type="molecule type" value="Genomic_DNA"/>
</dbReference>
<keyword evidence="3" id="KW-0862">Zinc</keyword>
<dbReference type="InterPro" id="IPR043135">
    <property type="entry name" value="Fur_C"/>
</dbReference>
<evidence type="ECO:0000256" key="7">
    <source>
        <dbReference type="SAM" id="MobiDB-lite"/>
    </source>
</evidence>
<proteinExistence type="inferred from homology"/>
<keyword evidence="6" id="KW-0804">Transcription</keyword>
<evidence type="ECO:0000256" key="1">
    <source>
        <dbReference type="ARBA" id="ARBA00007957"/>
    </source>
</evidence>
<evidence type="ECO:0000313" key="8">
    <source>
        <dbReference type="EMBL" id="MFN2974354.1"/>
    </source>
</evidence>
<accession>A0ABW9KFK8</accession>
<organism evidence="8 9">
    <name type="scientific">Terriglobus aquaticus</name>
    <dbReference type="NCBI Taxonomy" id="940139"/>
    <lineage>
        <taxon>Bacteria</taxon>
        <taxon>Pseudomonadati</taxon>
        <taxon>Acidobacteriota</taxon>
        <taxon>Terriglobia</taxon>
        <taxon>Terriglobales</taxon>
        <taxon>Acidobacteriaceae</taxon>
        <taxon>Terriglobus</taxon>
    </lineage>
</organism>
<gene>
    <name evidence="8" type="ORF">ACK2TP_01125</name>
</gene>
<feature type="compositionally biased region" description="Polar residues" evidence="7">
    <location>
        <begin position="1"/>
        <end position="14"/>
    </location>
</feature>
<dbReference type="RefSeq" id="WP_263414080.1">
    <property type="nucleotide sequence ID" value="NZ_BAABBH010000001.1"/>
</dbReference>
<dbReference type="Proteomes" id="UP001634747">
    <property type="component" value="Unassembled WGS sequence"/>
</dbReference>
<keyword evidence="9" id="KW-1185">Reference proteome</keyword>
<dbReference type="SUPFAM" id="SSF46785">
    <property type="entry name" value="Winged helix' DNA-binding domain"/>
    <property type="match status" value="1"/>
</dbReference>
<keyword evidence="4" id="KW-0805">Transcription regulation</keyword>
<sequence>MPQSNAFTSGSTALRDTPEADQGSTLSNAAAVRNTRQKEAIRAAILAAGRPLSPEEILQAAQRGVRTLSLATVYRNIASLQRDGWLQAVTLPGMPARYEVAGKAHHHHFHCNECGKVYEMEGCGFEFHAKLPQGFTATAHELFLSGRCAACH</sequence>
<dbReference type="InterPro" id="IPR002481">
    <property type="entry name" value="FUR"/>
</dbReference>
<dbReference type="Gene3D" id="1.10.10.10">
    <property type="entry name" value="Winged helix-like DNA-binding domain superfamily/Winged helix DNA-binding domain"/>
    <property type="match status" value="1"/>
</dbReference>
<protein>
    <submittedName>
        <fullName evidence="8">Transcriptional repressor</fullName>
    </submittedName>
</protein>
<evidence type="ECO:0000256" key="5">
    <source>
        <dbReference type="ARBA" id="ARBA00023125"/>
    </source>
</evidence>
<reference evidence="8 9" key="1">
    <citation type="submission" date="2024-12" db="EMBL/GenBank/DDBJ databases">
        <authorList>
            <person name="Lee Y."/>
        </authorList>
    </citation>
    <scope>NUCLEOTIDE SEQUENCE [LARGE SCALE GENOMIC DNA]</scope>
    <source>
        <strain evidence="8 9">03SUJ4</strain>
    </source>
</reference>
<evidence type="ECO:0000256" key="6">
    <source>
        <dbReference type="ARBA" id="ARBA00023163"/>
    </source>
</evidence>
<dbReference type="PANTHER" id="PTHR33202:SF22">
    <property type="entry name" value="HYDROGEN PEROXIDE SENSITIVE REPRESSOR"/>
    <property type="match status" value="1"/>
</dbReference>
<feature type="region of interest" description="Disordered" evidence="7">
    <location>
        <begin position="1"/>
        <end position="25"/>
    </location>
</feature>
<dbReference type="Pfam" id="PF01475">
    <property type="entry name" value="FUR"/>
    <property type="match status" value="1"/>
</dbReference>
<keyword evidence="5" id="KW-0238">DNA-binding</keyword>
<comment type="similarity">
    <text evidence="1">Belongs to the Fur family.</text>
</comment>
<dbReference type="Gene3D" id="3.30.1490.190">
    <property type="match status" value="1"/>
</dbReference>
<name>A0ABW9KFK8_9BACT</name>